<evidence type="ECO:0008006" key="2">
    <source>
        <dbReference type="Google" id="ProtNLM"/>
    </source>
</evidence>
<dbReference type="EMBL" id="AY790937">
    <property type="protein sequence ID" value="AAZ17495.1"/>
    <property type="molecule type" value="Genomic_DNA"/>
</dbReference>
<protein>
    <recommendedName>
        <fullName evidence="2">Phage protein</fullName>
    </recommendedName>
</protein>
<proteinExistence type="predicted"/>
<dbReference type="AlphaFoldDB" id="Q49KK1"/>
<sequence length="92" mass="10533">MEFRKVLWQKVALATVDEVAVPNPVSLQPYRTFVEVAQPESDFIFRMKDGPRCSLYEADGGAWKLEAIKNIKEYLNAELADEIENKKVFIIA</sequence>
<reference evidence="1" key="1">
    <citation type="journal article" date="2006" name="Curr. Microbiol.">
        <title>Discovery of Bacillus thuringiensis virulence genes using signature-tagged mutagenesis in an insect model of septicaemia.</title>
        <authorList>
            <person name="Steggles J.R."/>
            <person name="Wang J."/>
            <person name="Ellar D.J."/>
        </authorList>
    </citation>
    <scope>NUCLEOTIDE SEQUENCE</scope>
    <source>
        <strain evidence="1">MEX312</strain>
    </source>
</reference>
<organism evidence="1">
    <name type="scientific">Bacillus thuringiensis</name>
    <dbReference type="NCBI Taxonomy" id="1428"/>
    <lineage>
        <taxon>Bacteria</taxon>
        <taxon>Bacillati</taxon>
        <taxon>Bacillota</taxon>
        <taxon>Bacilli</taxon>
        <taxon>Bacillales</taxon>
        <taxon>Bacillaceae</taxon>
        <taxon>Bacillus</taxon>
        <taxon>Bacillus cereus group</taxon>
    </lineage>
</organism>
<accession>Q49KK1</accession>
<name>Q49KK1_BACTU</name>
<evidence type="ECO:0000313" key="1">
    <source>
        <dbReference type="EMBL" id="AAZ17495.1"/>
    </source>
</evidence>